<keyword evidence="3" id="KW-1185">Reference proteome</keyword>
<keyword evidence="1" id="KW-0472">Membrane</keyword>
<feature type="transmembrane region" description="Helical" evidence="1">
    <location>
        <begin position="30"/>
        <end position="48"/>
    </location>
</feature>
<dbReference type="Proteomes" id="UP001107961">
    <property type="component" value="Unassembled WGS sequence"/>
</dbReference>
<keyword evidence="1" id="KW-1133">Transmembrane helix</keyword>
<dbReference type="PANTHER" id="PTHR43424:SF1">
    <property type="entry name" value="LOCUS PUTATIVE PROTEIN 1-RELATED"/>
    <property type="match status" value="1"/>
</dbReference>
<dbReference type="EMBL" id="JAJVKT010000003">
    <property type="protein sequence ID" value="MCE7507668.1"/>
    <property type="molecule type" value="Genomic_DNA"/>
</dbReference>
<evidence type="ECO:0000313" key="3">
    <source>
        <dbReference type="Proteomes" id="UP001107961"/>
    </source>
</evidence>
<dbReference type="PANTHER" id="PTHR43424">
    <property type="entry name" value="LOCUS PUTATIVE PROTEIN 1-RELATED"/>
    <property type="match status" value="1"/>
</dbReference>
<dbReference type="RefSeq" id="WP_233924914.1">
    <property type="nucleotide sequence ID" value="NZ_JAJVKT010000003.1"/>
</dbReference>
<dbReference type="AlphaFoldDB" id="A0A9Q3W400"/>
<reference evidence="2" key="1">
    <citation type="submission" date="2022-01" db="EMBL/GenBank/DDBJ databases">
        <authorList>
            <person name="Karlyshev A.V."/>
            <person name="Jaspars M."/>
        </authorList>
    </citation>
    <scope>NUCLEOTIDE SEQUENCE</scope>
    <source>
        <strain evidence="2">AGSA3-2</strain>
    </source>
</reference>
<feature type="transmembrane region" description="Helical" evidence="1">
    <location>
        <begin position="258"/>
        <end position="278"/>
    </location>
</feature>
<protein>
    <recommendedName>
        <fullName evidence="4">Polysaccharide biosynthesis protein</fullName>
    </recommendedName>
</protein>
<sequence>MAFSAGINNAYMVRATRENALQKFKEIIKVKIFFTMLVLFLSSFLLLLKLEISVWGGAIIIGVILSPFETICLKYQTVGDIGKYAAMLPVKNFLYYGAALFSFVFMGWEPSAFLVILSKLMLGPSLILCAIWWMRAGGDLKIKVWLRRSKNYFFQDAAALVIMRLDAWVVAFLAGITLLTQRDVGLYSACLTFATPLAVLTSSLSAVLLPKNANGLDIKWSKTLKTMLGVAICGVVAVWLCIYIYITFFSTESDYLSVRWLSIPMLLATVFSLCAMVLRVKCFHDNKERLVTFVTLAQVPIIIISYSFLGYAVGVWGCVASFMLVRMISMVWLFFIDRRTPKEIVS</sequence>
<comment type="caution">
    <text evidence="2">The sequence shown here is derived from an EMBL/GenBank/DDBJ whole genome shotgun (WGS) entry which is preliminary data.</text>
</comment>
<gene>
    <name evidence="2" type="ORF">LZG35_03380</name>
</gene>
<feature type="transmembrane region" description="Helical" evidence="1">
    <location>
        <begin position="54"/>
        <end position="73"/>
    </location>
</feature>
<feature type="transmembrane region" description="Helical" evidence="1">
    <location>
        <begin position="185"/>
        <end position="208"/>
    </location>
</feature>
<feature type="transmembrane region" description="Helical" evidence="1">
    <location>
        <begin position="114"/>
        <end position="136"/>
    </location>
</feature>
<evidence type="ECO:0000256" key="1">
    <source>
        <dbReference type="SAM" id="Phobius"/>
    </source>
</evidence>
<keyword evidence="1" id="KW-0812">Transmembrane</keyword>
<proteinExistence type="predicted"/>
<dbReference type="InterPro" id="IPR052556">
    <property type="entry name" value="PolySynth_Transporter"/>
</dbReference>
<feature type="transmembrane region" description="Helical" evidence="1">
    <location>
        <begin position="314"/>
        <end position="336"/>
    </location>
</feature>
<name>A0A9Q3W400_9GAMM</name>
<feature type="transmembrane region" description="Helical" evidence="1">
    <location>
        <begin position="228"/>
        <end position="246"/>
    </location>
</feature>
<feature type="transmembrane region" description="Helical" evidence="1">
    <location>
        <begin position="290"/>
        <end position="308"/>
    </location>
</feature>
<feature type="transmembrane region" description="Helical" evidence="1">
    <location>
        <begin position="93"/>
        <end position="108"/>
    </location>
</feature>
<evidence type="ECO:0000313" key="2">
    <source>
        <dbReference type="EMBL" id="MCE7507668.1"/>
    </source>
</evidence>
<evidence type="ECO:0008006" key="4">
    <source>
        <dbReference type="Google" id="ProtNLM"/>
    </source>
</evidence>
<feature type="transmembrane region" description="Helical" evidence="1">
    <location>
        <begin position="157"/>
        <end position="179"/>
    </location>
</feature>
<organism evidence="2 3">
    <name type="scientific">Alloalcanivorax xenomutans</name>
    <dbReference type="NCBI Taxonomy" id="1094342"/>
    <lineage>
        <taxon>Bacteria</taxon>
        <taxon>Pseudomonadati</taxon>
        <taxon>Pseudomonadota</taxon>
        <taxon>Gammaproteobacteria</taxon>
        <taxon>Oceanospirillales</taxon>
        <taxon>Alcanivoracaceae</taxon>
        <taxon>Alloalcanivorax</taxon>
    </lineage>
</organism>
<accession>A0A9Q3W400</accession>